<accession>A0A0L0HT30</accession>
<name>A0A0L0HT30_SPIPD</name>
<evidence type="ECO:0000313" key="5">
    <source>
        <dbReference type="EMBL" id="KND04050.1"/>
    </source>
</evidence>
<dbReference type="GO" id="GO:0003341">
    <property type="term" value="P:cilium movement"/>
    <property type="evidence" value="ECO:0007669"/>
    <property type="project" value="TreeGrafter"/>
</dbReference>
<protein>
    <submittedName>
        <fullName evidence="5">Uncharacterized protein</fullName>
    </submittedName>
</protein>
<dbReference type="GO" id="GO:0070062">
    <property type="term" value="C:extracellular exosome"/>
    <property type="evidence" value="ECO:0007669"/>
    <property type="project" value="TreeGrafter"/>
</dbReference>
<keyword evidence="2 3" id="KW-0802">TPR repeat</keyword>
<gene>
    <name evidence="5" type="ORF">SPPG_01495</name>
</gene>
<sequence>MADRGARLKVGGAKPGSGRTSRRPSVTSSTNVLNVARSEVTDEHAGVPTMEGGILLTIKVLSAKNIKGAKGDHVNSFVRVQFADFDYKESPVVMDNPNPQYNFGVKQSFLVDETLIDTFANKKLHFTLIESLPKEKTAVLGEGELSMFPHFFKYPARDPNNPDVLPPPPPLSFKATVPISYANARLLGKDADEHTKNGPEFDVEVILSAPLIEPEVVENGTFLTFKVDDVFPVPDEWTLKEGNEKDLNSNIYTYTLNLMVPAESTPERLVSIPNGTLMVTDVPVVTDAALTTPQPIMMPKPATSSQGTNTAQLDSETRHPPAPGESDSATVPPTPSERERPVFAETIKKVSWATTHVVWMPPEAVIRLREKIQSKHMTEVEFVRELQPKFAHVVDSNVNKYRGRAIMDMSSLLFPRVMGLKGRWPLEVFEPPASPLSEGMGLGQARGALASSTTTLDSQAPGPTPSKKGRGAKDDANLYKSLGTSIGLQLLLEKPLLDKKKLQPITKSVSDFIPRRIIPPQLLYEKRSKRANEEYLTQVQAVVRKLVKEYETVLVAEAEKRGDSIDGISVGSETSSEELQRRKRLFFHLNKSGAYFMFKEQLKGAVVEVVREQFKRKSPFASKSELQLFMSEVYVYLVDQMHLLINKMFRDKSTAFVDPTLTKTADFQILKNFADTAEVDHLTDLASRYHQERIVKYEDSMQAWFDYGCFCMRNGMMSKGEECFREILSKNPKHIPSLLAYGALCCIHERFEEARVYLVTAVELQPKYTLSLTLLGLFYDVISEEEESENYLMEAAKLHNSTMPSDAPSIFLLVAEFLIHCHAGQLAERALSQEILESGPRVKPYLLLSQLEVQRSNYKLANEHLKDALSIQQDEPNVWAALGHLQYVQKLWDSAQVSYETVLSLSQEPTDISMVYTRLGSLYLRNAVENSRIDVSMARLSKSMYLRASGIAPSTASWLGAGKACMALEDWEEAEDALAEANVLNNRNADVWAYLALLNLKLNRSFEANQCIAQALRLGIRDADVLRTVGDDLLKTSNPNAAVECFRICLELDPDNETTRKSFEASLRAARDDLIQEEETQPVDALTPDQNSPQECSLGAYTATRSTALAM</sequence>
<dbReference type="SMART" id="SM00028">
    <property type="entry name" value="TPR"/>
    <property type="match status" value="8"/>
</dbReference>
<evidence type="ECO:0000256" key="2">
    <source>
        <dbReference type="ARBA" id="ARBA00022803"/>
    </source>
</evidence>
<dbReference type="EMBL" id="KQ257451">
    <property type="protein sequence ID" value="KND04050.1"/>
    <property type="molecule type" value="Genomic_DNA"/>
</dbReference>
<feature type="region of interest" description="Disordered" evidence="4">
    <location>
        <begin position="293"/>
        <end position="340"/>
    </location>
</feature>
<dbReference type="PROSITE" id="PS50005">
    <property type="entry name" value="TPR"/>
    <property type="match status" value="1"/>
</dbReference>
<dbReference type="GO" id="GO:0060271">
    <property type="term" value="P:cilium assembly"/>
    <property type="evidence" value="ECO:0007669"/>
    <property type="project" value="TreeGrafter"/>
</dbReference>
<dbReference type="RefSeq" id="XP_016612089.1">
    <property type="nucleotide sequence ID" value="XM_016749811.1"/>
</dbReference>
<dbReference type="Gene3D" id="1.25.40.10">
    <property type="entry name" value="Tetratricopeptide repeat domain"/>
    <property type="match status" value="3"/>
</dbReference>
<dbReference type="VEuPathDB" id="FungiDB:SPPG_01495"/>
<keyword evidence="6" id="KW-1185">Reference proteome</keyword>
<dbReference type="CDD" id="cd00030">
    <property type="entry name" value="C2"/>
    <property type="match status" value="1"/>
</dbReference>
<evidence type="ECO:0000256" key="4">
    <source>
        <dbReference type="SAM" id="MobiDB-lite"/>
    </source>
</evidence>
<dbReference type="OrthoDB" id="10262375at2759"/>
<dbReference type="SUPFAM" id="SSF48452">
    <property type="entry name" value="TPR-like"/>
    <property type="match status" value="2"/>
</dbReference>
<dbReference type="InParanoid" id="A0A0L0HT30"/>
<dbReference type="PANTHER" id="PTHR44314">
    <property type="entry name" value="CILIA- AND FLAGELLA-ASSOCIATED PROTEIN 70"/>
    <property type="match status" value="1"/>
</dbReference>
<feature type="compositionally biased region" description="Low complexity" evidence="4">
    <location>
        <begin position="16"/>
        <end position="30"/>
    </location>
</feature>
<evidence type="ECO:0000256" key="1">
    <source>
        <dbReference type="ARBA" id="ARBA00022737"/>
    </source>
</evidence>
<dbReference type="Proteomes" id="UP000053201">
    <property type="component" value="Unassembled WGS sequence"/>
</dbReference>
<dbReference type="Gene3D" id="2.60.40.150">
    <property type="entry name" value="C2 domain"/>
    <property type="match status" value="1"/>
</dbReference>
<keyword evidence="1" id="KW-0677">Repeat</keyword>
<proteinExistence type="predicted"/>
<feature type="region of interest" description="Disordered" evidence="4">
    <location>
        <begin position="1"/>
        <end position="30"/>
    </location>
</feature>
<dbReference type="InterPro" id="IPR011990">
    <property type="entry name" value="TPR-like_helical_dom_sf"/>
</dbReference>
<reference evidence="5 6" key="1">
    <citation type="submission" date="2009-08" db="EMBL/GenBank/DDBJ databases">
        <title>The Genome Sequence of Spizellomyces punctatus strain DAOM BR117.</title>
        <authorList>
            <consortium name="The Broad Institute Genome Sequencing Platform"/>
            <person name="Russ C."/>
            <person name="Cuomo C."/>
            <person name="Shea T."/>
            <person name="Young S.K."/>
            <person name="Zeng Q."/>
            <person name="Koehrsen M."/>
            <person name="Haas B."/>
            <person name="Borodovsky M."/>
            <person name="Guigo R."/>
            <person name="Alvarado L."/>
            <person name="Berlin A."/>
            <person name="Bochicchio J."/>
            <person name="Borenstein D."/>
            <person name="Chapman S."/>
            <person name="Chen Z."/>
            <person name="Engels R."/>
            <person name="Freedman E."/>
            <person name="Gellesch M."/>
            <person name="Goldberg J."/>
            <person name="Griggs A."/>
            <person name="Gujja S."/>
            <person name="Heiman D."/>
            <person name="Hepburn T."/>
            <person name="Howarth C."/>
            <person name="Jen D."/>
            <person name="Larson L."/>
            <person name="Lewis B."/>
            <person name="Mehta T."/>
            <person name="Park D."/>
            <person name="Pearson M."/>
            <person name="Roberts A."/>
            <person name="Saif S."/>
            <person name="Shenoy N."/>
            <person name="Sisk P."/>
            <person name="Stolte C."/>
            <person name="Sykes S."/>
            <person name="Thomson T."/>
            <person name="Walk T."/>
            <person name="White J."/>
            <person name="Yandava C."/>
            <person name="Burger G."/>
            <person name="Gray M.W."/>
            <person name="Holland P.W.H."/>
            <person name="King N."/>
            <person name="Lang F.B.F."/>
            <person name="Roger A.J."/>
            <person name="Ruiz-Trillo I."/>
            <person name="Lander E."/>
            <person name="Nusbaum C."/>
        </authorList>
    </citation>
    <scope>NUCLEOTIDE SEQUENCE [LARGE SCALE GENOMIC DNA]</scope>
    <source>
        <strain evidence="5 6">DAOM BR117</strain>
    </source>
</reference>
<dbReference type="PANTHER" id="PTHR44314:SF1">
    <property type="entry name" value="CILIA- AND FLAGELLA-ASSOCIATED PROTEIN 70"/>
    <property type="match status" value="1"/>
</dbReference>
<dbReference type="GO" id="GO:0031514">
    <property type="term" value="C:motile cilium"/>
    <property type="evidence" value="ECO:0007669"/>
    <property type="project" value="TreeGrafter"/>
</dbReference>
<dbReference type="InterPro" id="IPR035892">
    <property type="entry name" value="C2_domain_sf"/>
</dbReference>
<evidence type="ECO:0000313" key="6">
    <source>
        <dbReference type="Proteomes" id="UP000053201"/>
    </source>
</evidence>
<dbReference type="GeneID" id="27685153"/>
<evidence type="ECO:0000256" key="3">
    <source>
        <dbReference type="PROSITE-ProRule" id="PRU00339"/>
    </source>
</evidence>
<feature type="compositionally biased region" description="Polar residues" evidence="4">
    <location>
        <begin position="302"/>
        <end position="314"/>
    </location>
</feature>
<feature type="region of interest" description="Disordered" evidence="4">
    <location>
        <begin position="447"/>
        <end position="475"/>
    </location>
</feature>
<dbReference type="OMA" id="CESAMAR"/>
<dbReference type="InterPro" id="IPR019734">
    <property type="entry name" value="TPR_rpt"/>
</dbReference>
<dbReference type="AlphaFoldDB" id="A0A0L0HT30"/>
<feature type="repeat" description="TPR" evidence="3">
    <location>
        <begin position="1023"/>
        <end position="1056"/>
    </location>
</feature>
<dbReference type="STRING" id="645134.A0A0L0HT30"/>
<dbReference type="eggNOG" id="ENOG502QSJ2">
    <property type="taxonomic scope" value="Eukaryota"/>
</dbReference>
<organism evidence="5 6">
    <name type="scientific">Spizellomyces punctatus (strain DAOM BR117)</name>
    <dbReference type="NCBI Taxonomy" id="645134"/>
    <lineage>
        <taxon>Eukaryota</taxon>
        <taxon>Fungi</taxon>
        <taxon>Fungi incertae sedis</taxon>
        <taxon>Chytridiomycota</taxon>
        <taxon>Chytridiomycota incertae sedis</taxon>
        <taxon>Chytridiomycetes</taxon>
        <taxon>Spizellomycetales</taxon>
        <taxon>Spizellomycetaceae</taxon>
        <taxon>Spizellomyces</taxon>
    </lineage>
</organism>
<dbReference type="SUPFAM" id="SSF49562">
    <property type="entry name" value="C2 domain (Calcium/lipid-binding domain, CaLB)"/>
    <property type="match status" value="1"/>
</dbReference>
<dbReference type="InterPro" id="IPR052628">
    <property type="entry name" value="CFAP70"/>
</dbReference>